<proteinExistence type="predicted"/>
<dbReference type="Proteomes" id="UP000503441">
    <property type="component" value="Chromosome"/>
</dbReference>
<accession>A0ABX6JTF8</accession>
<evidence type="ECO:0000313" key="2">
    <source>
        <dbReference type="Proteomes" id="UP000503441"/>
    </source>
</evidence>
<keyword evidence="2" id="KW-1185">Reference proteome</keyword>
<evidence type="ECO:0008006" key="3">
    <source>
        <dbReference type="Google" id="ProtNLM"/>
    </source>
</evidence>
<evidence type="ECO:0000313" key="1">
    <source>
        <dbReference type="EMBL" id="QIM17576.1"/>
    </source>
</evidence>
<reference evidence="1 2" key="1">
    <citation type="submission" date="2020-03" db="EMBL/GenBank/DDBJ databases">
        <title>Leucobacter sp. nov., isolated from beetles.</title>
        <authorList>
            <person name="Hyun D.-W."/>
            <person name="Bae J.-W."/>
        </authorList>
    </citation>
    <scope>NUCLEOTIDE SEQUENCE [LARGE SCALE GENOMIC DNA]</scope>
    <source>
        <strain evidence="1 2">HDW9A</strain>
    </source>
</reference>
<dbReference type="RefSeq" id="WP_166328246.1">
    <property type="nucleotide sequence ID" value="NZ_CP049933.1"/>
</dbReference>
<dbReference type="EMBL" id="CP049933">
    <property type="protein sequence ID" value="QIM17576.1"/>
    <property type="molecule type" value="Genomic_DNA"/>
</dbReference>
<gene>
    <name evidence="1" type="ORF">G7066_00580</name>
</gene>
<protein>
    <recommendedName>
        <fullName evidence="3">DUF2188 domain-containing protein</fullName>
    </recommendedName>
</protein>
<organism evidence="1 2">
    <name type="scientific">Leucobacter coleopterorum</name>
    <dbReference type="NCBI Taxonomy" id="2714933"/>
    <lineage>
        <taxon>Bacteria</taxon>
        <taxon>Bacillati</taxon>
        <taxon>Actinomycetota</taxon>
        <taxon>Actinomycetes</taxon>
        <taxon>Micrococcales</taxon>
        <taxon>Microbacteriaceae</taxon>
        <taxon>Leucobacter</taxon>
    </lineage>
</organism>
<sequence>MTGFLIEYHRPTGDWSVQEFPGASGRAEALEASFRMEKRRVNSDYEIAVLTTDSIETLRSTHSRYFSGSEQQPGFSEAA</sequence>
<name>A0ABX6JTF8_9MICO</name>